<accession>A0A378XE38</accession>
<evidence type="ECO:0000313" key="4">
    <source>
        <dbReference type="Proteomes" id="UP000254603"/>
    </source>
</evidence>
<evidence type="ECO:0000256" key="1">
    <source>
        <dbReference type="SAM" id="Phobius"/>
    </source>
</evidence>
<feature type="transmembrane region" description="Helical" evidence="1">
    <location>
        <begin position="64"/>
        <end position="84"/>
    </location>
</feature>
<dbReference type="Pfam" id="PF05437">
    <property type="entry name" value="AzlD"/>
    <property type="match status" value="1"/>
</dbReference>
<keyword evidence="5" id="KW-1185">Reference proteome</keyword>
<sequence>MNNGFLWTILALAVITWLTRALPFFLMSRSKKKINFSQGRLQILGPALLLSTTVVVLTGEIRDLISNAASLWPYLISVIAVILVTRWKNNIGLSVLAGLISYGLCLLI</sequence>
<protein>
    <submittedName>
        <fullName evidence="2">AzlD domain-containing protein</fullName>
    </submittedName>
    <submittedName>
        <fullName evidence="3">Predicted membrane protein</fullName>
    </submittedName>
</protein>
<dbReference type="EMBL" id="CP065725">
    <property type="protein sequence ID" value="QPT40443.1"/>
    <property type="molecule type" value="Genomic_DNA"/>
</dbReference>
<evidence type="ECO:0000313" key="3">
    <source>
        <dbReference type="EMBL" id="SUA51135.1"/>
    </source>
</evidence>
<organism evidence="3 4">
    <name type="scientific">Oligella ureolytica</name>
    <dbReference type="NCBI Taxonomy" id="90244"/>
    <lineage>
        <taxon>Bacteria</taxon>
        <taxon>Pseudomonadati</taxon>
        <taxon>Pseudomonadota</taxon>
        <taxon>Betaproteobacteria</taxon>
        <taxon>Burkholderiales</taxon>
        <taxon>Alcaligenaceae</taxon>
        <taxon>Oligella</taxon>
    </lineage>
</organism>
<dbReference type="Proteomes" id="UP000254603">
    <property type="component" value="Unassembled WGS sequence"/>
</dbReference>
<dbReference type="EMBL" id="UGSB01000001">
    <property type="protein sequence ID" value="SUA51135.1"/>
    <property type="molecule type" value="Genomic_DNA"/>
</dbReference>
<proteinExistence type="predicted"/>
<dbReference type="OrthoDB" id="8687364at2"/>
<keyword evidence="1" id="KW-1133">Transmembrane helix</keyword>
<dbReference type="RefSeq" id="WP_018574404.1">
    <property type="nucleotide sequence ID" value="NZ_CP065725.1"/>
</dbReference>
<name>A0A378XE38_9BURK</name>
<reference evidence="3 4" key="1">
    <citation type="submission" date="2018-06" db="EMBL/GenBank/DDBJ databases">
        <authorList>
            <consortium name="Pathogen Informatics"/>
            <person name="Doyle S."/>
        </authorList>
    </citation>
    <scope>NUCLEOTIDE SEQUENCE [LARGE SCALE GENOMIC DNA]</scope>
    <source>
        <strain evidence="3 4">NCTC11997</strain>
    </source>
</reference>
<keyword evidence="1" id="KW-0812">Transmembrane</keyword>
<evidence type="ECO:0000313" key="5">
    <source>
        <dbReference type="Proteomes" id="UP000594903"/>
    </source>
</evidence>
<feature type="transmembrane region" description="Helical" evidence="1">
    <location>
        <begin position="39"/>
        <end position="58"/>
    </location>
</feature>
<dbReference type="InterPro" id="IPR008407">
    <property type="entry name" value="Brnchd-chn_aa_trnsp_AzlD"/>
</dbReference>
<gene>
    <name evidence="2" type="ORF">I6G29_02200</name>
    <name evidence="3" type="ORF">NCTC11997_00489</name>
</gene>
<reference evidence="2 5" key="2">
    <citation type="submission" date="2020-12" db="EMBL/GenBank/DDBJ databases">
        <title>FDA dAtabase for Regulatory Grade micrObial Sequences (FDA-ARGOS): Supporting development and validation of Infectious Disease Dx tests.</title>
        <authorList>
            <person name="Sproer C."/>
            <person name="Gronow S."/>
            <person name="Severitt S."/>
            <person name="Schroder I."/>
            <person name="Tallon L."/>
            <person name="Sadzewicz L."/>
            <person name="Zhao X."/>
            <person name="Boylan J."/>
            <person name="Ott S."/>
            <person name="Bowen H."/>
            <person name="Vavikolanu K."/>
            <person name="Mehta A."/>
            <person name="Aluvathingal J."/>
            <person name="Nadendla S."/>
            <person name="Lowell S."/>
            <person name="Myers T."/>
            <person name="Yan Y."/>
            <person name="Sichtig H."/>
        </authorList>
    </citation>
    <scope>NUCLEOTIDE SEQUENCE [LARGE SCALE GENOMIC DNA]</scope>
    <source>
        <strain evidence="2 5">FDAARGOS_872</strain>
    </source>
</reference>
<dbReference type="Proteomes" id="UP000594903">
    <property type="component" value="Chromosome"/>
</dbReference>
<keyword evidence="1" id="KW-0472">Membrane</keyword>
<dbReference type="STRING" id="1122619.GCA_000373745_01219"/>
<evidence type="ECO:0000313" key="2">
    <source>
        <dbReference type="EMBL" id="QPT40443.1"/>
    </source>
</evidence>
<dbReference type="AlphaFoldDB" id="A0A378XE38"/>
<feature type="transmembrane region" description="Helical" evidence="1">
    <location>
        <begin position="6"/>
        <end position="27"/>
    </location>
</feature>